<feature type="domain" description="Glycosyltransferase RgtA/B/C/D-like" evidence="9">
    <location>
        <begin position="60"/>
        <end position="219"/>
    </location>
</feature>
<name>A0A134CED6_9FIRM</name>
<dbReference type="GO" id="GO:0005886">
    <property type="term" value="C:plasma membrane"/>
    <property type="evidence" value="ECO:0007669"/>
    <property type="project" value="UniProtKB-SubCell"/>
</dbReference>
<evidence type="ECO:0000256" key="1">
    <source>
        <dbReference type="ARBA" id="ARBA00004651"/>
    </source>
</evidence>
<dbReference type="RefSeq" id="WP_062486293.1">
    <property type="nucleotide sequence ID" value="NZ_KQ960953.1"/>
</dbReference>
<keyword evidence="11" id="KW-1185">Reference proteome</keyword>
<evidence type="ECO:0000313" key="10">
    <source>
        <dbReference type="EMBL" id="KXB90583.1"/>
    </source>
</evidence>
<comment type="caution">
    <text evidence="10">The sequence shown here is derived from an EMBL/GenBank/DDBJ whole genome shotgun (WGS) entry which is preliminary data.</text>
</comment>
<feature type="transmembrane region" description="Helical" evidence="8">
    <location>
        <begin position="287"/>
        <end position="304"/>
    </location>
</feature>
<dbReference type="GO" id="GO:0009103">
    <property type="term" value="P:lipopolysaccharide biosynthetic process"/>
    <property type="evidence" value="ECO:0007669"/>
    <property type="project" value="UniProtKB-ARBA"/>
</dbReference>
<keyword evidence="2" id="KW-1003">Cell membrane</keyword>
<evidence type="ECO:0000256" key="5">
    <source>
        <dbReference type="ARBA" id="ARBA00022692"/>
    </source>
</evidence>
<protein>
    <submittedName>
        <fullName evidence="10">Dolichyl-phosphate-mannose-protein mannosyltransferase</fullName>
    </submittedName>
</protein>
<keyword evidence="7 8" id="KW-0472">Membrane</keyword>
<dbReference type="InterPro" id="IPR038731">
    <property type="entry name" value="RgtA/B/C-like"/>
</dbReference>
<dbReference type="GO" id="GO:0016763">
    <property type="term" value="F:pentosyltransferase activity"/>
    <property type="evidence" value="ECO:0007669"/>
    <property type="project" value="TreeGrafter"/>
</dbReference>
<feature type="transmembrane region" description="Helical" evidence="8">
    <location>
        <begin position="310"/>
        <end position="331"/>
    </location>
</feature>
<evidence type="ECO:0000256" key="4">
    <source>
        <dbReference type="ARBA" id="ARBA00022679"/>
    </source>
</evidence>
<accession>A0A134CED6</accession>
<dbReference type="PANTHER" id="PTHR33908:SF3">
    <property type="entry name" value="UNDECAPRENYL PHOSPHATE-ALPHA-4-AMINO-4-DEOXY-L-ARABINOSE ARABINOSYL TRANSFERASE"/>
    <property type="match status" value="1"/>
</dbReference>
<dbReference type="GO" id="GO:0010041">
    <property type="term" value="P:response to iron(III) ion"/>
    <property type="evidence" value="ECO:0007669"/>
    <property type="project" value="TreeGrafter"/>
</dbReference>
<comment type="subcellular location">
    <subcellularLocation>
        <location evidence="1">Cell membrane</location>
        <topology evidence="1">Multi-pass membrane protein</topology>
    </subcellularLocation>
</comment>
<feature type="transmembrane region" description="Helical" evidence="8">
    <location>
        <begin position="63"/>
        <end position="78"/>
    </location>
</feature>
<keyword evidence="3 10" id="KW-0328">Glycosyltransferase</keyword>
<feature type="transmembrane region" description="Helical" evidence="8">
    <location>
        <begin position="399"/>
        <end position="420"/>
    </location>
</feature>
<evidence type="ECO:0000313" key="11">
    <source>
        <dbReference type="Proteomes" id="UP000070160"/>
    </source>
</evidence>
<sequence>MNIRYRFILLALFCLCFFSIGNWVLPITDPVESNYALTAKEMLSHHNFISPQIYGIYWYDKPIFIYWLLYISYALFGITDFAARFPSALFSTATIILVTWYILYRSQHWLHALIMAAMLATSLEFWAIGHSVVTDQPLFFFTTATLLFAYIGLTENKKKYIIVAYIMSAGAVLTKGPVGFLLPGLFLFLFCLMRKNITYFKRLFPWQGIALFLVCVLSWYAPMYVLHRHNFIEGFFLLNNITRATVSEHPESNVWYYYLLLLPLTLLPWTGISLYGWFKQRKKDDEFIFMSIWWIGTILFYSCMATKYPTYSYIAIMPLLYYGASTIYSWLSTGGKKISYLLILPPIIYWLILAIVSVIYTPKDFTLPSLLPFALFLLAAIFILCIAHYKKAYPAIPTLITLLMLCTYITLTFQVLAPYYTYRSTNTLQSISDLIPRHRVYFYHNYQTSFVYYTDEISTLITTDNPPTSSVHAVWNKKYLYPKEKELHVLSRIQQGEKIVCIVHKKNLKDFQQSTLYPHVYLKKTIHNYSIYVTN</sequence>
<feature type="transmembrane region" description="Helical" evidence="8">
    <location>
        <begin position="203"/>
        <end position="221"/>
    </location>
</feature>
<reference evidence="11" key="1">
    <citation type="submission" date="2016-01" db="EMBL/GenBank/DDBJ databases">
        <authorList>
            <person name="Mitreva M."/>
            <person name="Pepin K.H."/>
            <person name="Mihindukulasuriya K.A."/>
            <person name="Fulton R."/>
            <person name="Fronick C."/>
            <person name="O'Laughlin M."/>
            <person name="Miner T."/>
            <person name="Herter B."/>
            <person name="Rosa B.A."/>
            <person name="Cordes M."/>
            <person name="Tomlinson C."/>
            <person name="Wollam A."/>
            <person name="Palsikar V.B."/>
            <person name="Mardis E.R."/>
            <person name="Wilson R.K."/>
        </authorList>
    </citation>
    <scope>NUCLEOTIDE SEQUENCE [LARGE SCALE GENOMIC DNA]</scope>
    <source>
        <strain evidence="11">KA00182</strain>
    </source>
</reference>
<feature type="transmembrane region" description="Helical" evidence="8">
    <location>
        <begin position="160"/>
        <end position="191"/>
    </location>
</feature>
<dbReference type="PATRIC" id="fig|1588748.3.peg.1295"/>
<dbReference type="EMBL" id="LSDT01000046">
    <property type="protein sequence ID" value="KXB90583.1"/>
    <property type="molecule type" value="Genomic_DNA"/>
</dbReference>
<feature type="transmembrane region" description="Helical" evidence="8">
    <location>
        <begin position="109"/>
        <end position="126"/>
    </location>
</feature>
<dbReference type="Proteomes" id="UP000070160">
    <property type="component" value="Unassembled WGS sequence"/>
</dbReference>
<evidence type="ECO:0000256" key="2">
    <source>
        <dbReference type="ARBA" id="ARBA00022475"/>
    </source>
</evidence>
<gene>
    <name evidence="10" type="ORF">HMPREF3182_01338</name>
</gene>
<feature type="transmembrane region" description="Helical" evidence="8">
    <location>
        <begin position="338"/>
        <end position="360"/>
    </location>
</feature>
<keyword evidence="5 8" id="KW-0812">Transmembrane</keyword>
<evidence type="ECO:0000259" key="9">
    <source>
        <dbReference type="Pfam" id="PF13231"/>
    </source>
</evidence>
<evidence type="ECO:0000256" key="3">
    <source>
        <dbReference type="ARBA" id="ARBA00022676"/>
    </source>
</evidence>
<dbReference type="Pfam" id="PF13231">
    <property type="entry name" value="PMT_2"/>
    <property type="match status" value="1"/>
</dbReference>
<dbReference type="STRING" id="1588748.HMPREF3182_01338"/>
<feature type="transmembrane region" description="Helical" evidence="8">
    <location>
        <begin position="138"/>
        <end position="154"/>
    </location>
</feature>
<evidence type="ECO:0000256" key="7">
    <source>
        <dbReference type="ARBA" id="ARBA00023136"/>
    </source>
</evidence>
<keyword evidence="6 8" id="KW-1133">Transmembrane helix</keyword>
<keyword evidence="4 10" id="KW-0808">Transferase</keyword>
<evidence type="ECO:0000256" key="6">
    <source>
        <dbReference type="ARBA" id="ARBA00022989"/>
    </source>
</evidence>
<evidence type="ECO:0000256" key="8">
    <source>
        <dbReference type="SAM" id="Phobius"/>
    </source>
</evidence>
<feature type="transmembrane region" description="Helical" evidence="8">
    <location>
        <begin position="366"/>
        <end position="387"/>
    </location>
</feature>
<dbReference type="PANTHER" id="PTHR33908">
    <property type="entry name" value="MANNOSYLTRANSFERASE YKCB-RELATED"/>
    <property type="match status" value="1"/>
</dbReference>
<organism evidence="10 11">
    <name type="scientific">Megasphaera hutchinsoni</name>
    <dbReference type="NCBI Taxonomy" id="1588748"/>
    <lineage>
        <taxon>Bacteria</taxon>
        <taxon>Bacillati</taxon>
        <taxon>Bacillota</taxon>
        <taxon>Negativicutes</taxon>
        <taxon>Veillonellales</taxon>
        <taxon>Veillonellaceae</taxon>
        <taxon>Megasphaera</taxon>
    </lineage>
</organism>
<dbReference type="AlphaFoldDB" id="A0A134CED6"/>
<feature type="transmembrane region" description="Helical" evidence="8">
    <location>
        <begin position="85"/>
        <end position="103"/>
    </location>
</feature>
<feature type="transmembrane region" description="Helical" evidence="8">
    <location>
        <begin position="255"/>
        <end position="275"/>
    </location>
</feature>
<dbReference type="InterPro" id="IPR050297">
    <property type="entry name" value="LipidA_mod_glycosyltrf_83"/>
</dbReference>
<proteinExistence type="predicted"/>